<dbReference type="AlphaFoldDB" id="X1BQQ1"/>
<name>X1BQQ1_9ZZZZ</name>
<dbReference type="EMBL" id="BART01000717">
    <property type="protein sequence ID" value="GAG74471.1"/>
    <property type="molecule type" value="Genomic_DNA"/>
</dbReference>
<accession>X1BQQ1</accession>
<comment type="caution">
    <text evidence="1">The sequence shown here is derived from an EMBL/GenBank/DDBJ whole genome shotgun (WGS) entry which is preliminary data.</text>
</comment>
<evidence type="ECO:0000313" key="1">
    <source>
        <dbReference type="EMBL" id="GAG74471.1"/>
    </source>
</evidence>
<organism evidence="1">
    <name type="scientific">marine sediment metagenome</name>
    <dbReference type="NCBI Taxonomy" id="412755"/>
    <lineage>
        <taxon>unclassified sequences</taxon>
        <taxon>metagenomes</taxon>
        <taxon>ecological metagenomes</taxon>
    </lineage>
</organism>
<sequence>MVEDLSSRIRFPYDKMLRSLENVEGYDQFCKFIKNRIGINNDWEAEIKALFEINKKSHPLIEICSHNPSEPDGIFEINNELGIIEAAFVRYLFNQNKIKRKLINRVENWLKPLSKYLIGKYKDYVISVIIFSLDVEPTDAELKRIRNYLSNFFRKGEKNIMKVDRFGIIMLYPENGFPLLKIPNPEVSVLIKRTGVLVWAYNVDLNKKIQQLLKDKRSQHKLKYRDNLKVYYFFIDCPIPRLREIDKKKVLESTKNKEVVVICAVSVVGGKWVENKKIISRYDVNNHLFDFSNEYYLS</sequence>
<protein>
    <submittedName>
        <fullName evidence="1">Uncharacterized protein</fullName>
    </submittedName>
</protein>
<proteinExistence type="predicted"/>
<gene>
    <name evidence="1" type="ORF">S01H4_03065</name>
</gene>
<reference evidence="1" key="1">
    <citation type="journal article" date="2014" name="Front. Microbiol.">
        <title>High frequency of phylogenetically diverse reductive dehalogenase-homologous genes in deep subseafloor sedimentary metagenomes.</title>
        <authorList>
            <person name="Kawai M."/>
            <person name="Futagami T."/>
            <person name="Toyoda A."/>
            <person name="Takaki Y."/>
            <person name="Nishi S."/>
            <person name="Hori S."/>
            <person name="Arai W."/>
            <person name="Tsubouchi T."/>
            <person name="Morono Y."/>
            <person name="Uchiyama I."/>
            <person name="Ito T."/>
            <person name="Fujiyama A."/>
            <person name="Inagaki F."/>
            <person name="Takami H."/>
        </authorList>
    </citation>
    <scope>NUCLEOTIDE SEQUENCE</scope>
    <source>
        <strain evidence="1">Expedition CK06-06</strain>
    </source>
</reference>